<dbReference type="AlphaFoldDB" id="A0A316UEF1"/>
<name>A0A316UEF1_9BASI</name>
<dbReference type="Proteomes" id="UP000245942">
    <property type="component" value="Unassembled WGS sequence"/>
</dbReference>
<evidence type="ECO:0000313" key="3">
    <source>
        <dbReference type="Proteomes" id="UP000245942"/>
    </source>
</evidence>
<keyword evidence="1" id="KW-0732">Signal</keyword>
<reference evidence="2 3" key="1">
    <citation type="journal article" date="2018" name="Mol. Biol. Evol.">
        <title>Broad Genomic Sampling Reveals a Smut Pathogenic Ancestry of the Fungal Clade Ustilaginomycotina.</title>
        <authorList>
            <person name="Kijpornyongpan T."/>
            <person name="Mondo S.J."/>
            <person name="Barry K."/>
            <person name="Sandor L."/>
            <person name="Lee J."/>
            <person name="Lipzen A."/>
            <person name="Pangilinan J."/>
            <person name="LaButti K."/>
            <person name="Hainaut M."/>
            <person name="Henrissat B."/>
            <person name="Grigoriev I.V."/>
            <person name="Spatafora J.W."/>
            <person name="Aime M.C."/>
        </authorList>
    </citation>
    <scope>NUCLEOTIDE SEQUENCE [LARGE SCALE GENOMIC DNA]</scope>
    <source>
        <strain evidence="2 3">MCA 4718</strain>
    </source>
</reference>
<feature type="chain" id="PRO_5016337249" evidence="1">
    <location>
        <begin position="28"/>
        <end position="84"/>
    </location>
</feature>
<evidence type="ECO:0000256" key="1">
    <source>
        <dbReference type="SAM" id="SignalP"/>
    </source>
</evidence>
<keyword evidence="3" id="KW-1185">Reference proteome</keyword>
<feature type="signal peptide" evidence="1">
    <location>
        <begin position="1"/>
        <end position="27"/>
    </location>
</feature>
<gene>
    <name evidence="2" type="ORF">BCV69DRAFT_282200</name>
</gene>
<protein>
    <submittedName>
        <fullName evidence="2">Uncharacterized protein</fullName>
    </submittedName>
</protein>
<dbReference type="GeneID" id="37014002"/>
<accession>A0A316UEF1</accession>
<organism evidence="2 3">
    <name type="scientific">Pseudomicrostroma glucosiphilum</name>
    <dbReference type="NCBI Taxonomy" id="1684307"/>
    <lineage>
        <taxon>Eukaryota</taxon>
        <taxon>Fungi</taxon>
        <taxon>Dikarya</taxon>
        <taxon>Basidiomycota</taxon>
        <taxon>Ustilaginomycotina</taxon>
        <taxon>Exobasidiomycetes</taxon>
        <taxon>Microstromatales</taxon>
        <taxon>Microstromatales incertae sedis</taxon>
        <taxon>Pseudomicrostroma</taxon>
    </lineage>
</organism>
<evidence type="ECO:0000313" key="2">
    <source>
        <dbReference type="EMBL" id="PWN21475.1"/>
    </source>
</evidence>
<proteinExistence type="predicted"/>
<sequence>MQLYSTPFALLSLAFVLLLGIPKPTYASSSKYMARSHPRHHVANRMVKLALRTDTSANEEFARKTLSGLGEIHRGRATWFEPGE</sequence>
<dbReference type="EMBL" id="KZ819325">
    <property type="protein sequence ID" value="PWN21475.1"/>
    <property type="molecule type" value="Genomic_DNA"/>
</dbReference>
<dbReference type="RefSeq" id="XP_025348635.1">
    <property type="nucleotide sequence ID" value="XM_025492268.1"/>
</dbReference>